<evidence type="ECO:0000256" key="1">
    <source>
        <dbReference type="ARBA" id="ARBA00022485"/>
    </source>
</evidence>
<dbReference type="Gene3D" id="1.10.30.20">
    <property type="entry name" value="Bacterial XPD DNA helicase, FeS cluster domain"/>
    <property type="match status" value="1"/>
</dbReference>
<dbReference type="InterPro" id="IPR014013">
    <property type="entry name" value="Helic_SF1/SF2_ATP-bd_DinG/Rad3"/>
</dbReference>
<keyword evidence="1" id="KW-0004">4Fe-4S</keyword>
<evidence type="ECO:0000259" key="14">
    <source>
        <dbReference type="PROSITE" id="PS51193"/>
    </source>
</evidence>
<dbReference type="InterPro" id="IPR010614">
    <property type="entry name" value="RAD3-like_helicase_DEAD"/>
</dbReference>
<dbReference type="Gene3D" id="1.10.275.40">
    <property type="match status" value="1"/>
</dbReference>
<dbReference type="GO" id="GO:0043139">
    <property type="term" value="F:5'-3' DNA helicase activity"/>
    <property type="evidence" value="ECO:0007669"/>
    <property type="project" value="UniProtKB-EC"/>
</dbReference>
<dbReference type="InterPro" id="IPR006555">
    <property type="entry name" value="ATP-dep_Helicase_C"/>
</dbReference>
<dbReference type="GO" id="GO:0016818">
    <property type="term" value="F:hydrolase activity, acting on acid anhydrides, in phosphorus-containing anhydrides"/>
    <property type="evidence" value="ECO:0007669"/>
    <property type="project" value="InterPro"/>
</dbReference>
<dbReference type="STRING" id="415015.SAMN05660462_01796"/>
<dbReference type="PANTHER" id="PTHR11472:SF34">
    <property type="entry name" value="REGULATOR OF TELOMERE ELONGATION HELICASE 1"/>
    <property type="match status" value="1"/>
</dbReference>
<reference evidence="15 16" key="1">
    <citation type="submission" date="2016-10" db="EMBL/GenBank/DDBJ databases">
        <authorList>
            <person name="de Groot N.N."/>
        </authorList>
    </citation>
    <scope>NUCLEOTIDE SEQUENCE [LARGE SCALE GENOMIC DNA]</scope>
    <source>
        <strain evidence="15 16">DSM 21650</strain>
    </source>
</reference>
<sequence>MAIKQEIKISVRNLVEFILRSGDIDSGFVRSSNRAVEGTRIHKKIQGSSDESYEPEVTLKYEIEYNNYVLAVEGRADGIIKEGDVITIDEIKSTTAPIEIIDEDFNPLHWAQAKCYAFIYADENSLSNINVQLTYYNIDTDEIKYIVKEYTFEELREFFLRLIQKYSIWLELQYQWDIERDESIKNLNFPYESYRKGQRKLAVAVYRTIVNEKKLYAQAPTGIGKTISTVFPAVKAMGEGHISKIFYLTAKTITRTVAQDAFALMRQNKLRLKTVTITAKEKICFKEKTNCSPDVCEYAKGHFDRVNAAIQDILKNEDDFNRETIEKYAKTHWVCPFEYSLDLTIWADAVICDYNYVFDPRVQLKRFFAEKGGDYAFLIDEAHNLVDRSREMFSAELYKKPFLDFKKGVKNTYPKLSKALNKVNQYMLSLKKLCENEEYYIKEELDNDIYYLLRKFISECEEYLIKEQGTEINEDFLKLYFDAISFTRIYEIYDERYITYVEKVNDDVKIKLFCLDPSKLLRDTLVKGKSAVFFSATLLPMEYHHNILGGDEDDYRIYLDSPFPDRNKCVLIGDNISTRYKERDKSYTHIAQYINSVLMAKSGNYLIFFPSYKYMNSVYDVFTHKYPELQAYIQSPNMSEDEREDFLSLFRINPQGNTIGFCVLGGVFSEGIDLKEDRLIGVIVVGVGLPQICLERNIIKDYFQNKNNLGFEYSYMYPGMNKVLQAAGRLIRTDDDKGIILLIDERFSYKTYQGLLPKEWFPNIRTTNNNIVKYLDEFWDRHG</sequence>
<dbReference type="InterPro" id="IPR006554">
    <property type="entry name" value="Helicase-like_DEXD_c2"/>
</dbReference>
<name>A0A1H3Q4U9_9FIRM</name>
<gene>
    <name evidence="15" type="ORF">SAMN05660462_01796</name>
</gene>
<evidence type="ECO:0000256" key="6">
    <source>
        <dbReference type="ARBA" id="ARBA00022806"/>
    </source>
</evidence>
<dbReference type="Pfam" id="PF06733">
    <property type="entry name" value="DEAD_2"/>
    <property type="match status" value="1"/>
</dbReference>
<comment type="similarity">
    <text evidence="13">Belongs to the helicase family. DinG subfamily.</text>
</comment>
<evidence type="ECO:0000313" key="16">
    <source>
        <dbReference type="Proteomes" id="UP000198625"/>
    </source>
</evidence>
<dbReference type="GO" id="GO:0005524">
    <property type="term" value="F:ATP binding"/>
    <property type="evidence" value="ECO:0007669"/>
    <property type="project" value="UniProtKB-KW"/>
</dbReference>
<evidence type="ECO:0000256" key="7">
    <source>
        <dbReference type="ARBA" id="ARBA00022840"/>
    </source>
</evidence>
<evidence type="ECO:0000256" key="4">
    <source>
        <dbReference type="ARBA" id="ARBA00022763"/>
    </source>
</evidence>
<dbReference type="OrthoDB" id="9765586at2"/>
<keyword evidence="10" id="KW-0238">DNA-binding</keyword>
<dbReference type="InterPro" id="IPR027417">
    <property type="entry name" value="P-loop_NTPase"/>
</dbReference>
<evidence type="ECO:0000256" key="10">
    <source>
        <dbReference type="ARBA" id="ARBA00023125"/>
    </source>
</evidence>
<keyword evidence="11" id="KW-0234">DNA repair</keyword>
<keyword evidence="3" id="KW-0547">Nucleotide-binding</keyword>
<dbReference type="GO" id="GO:0051539">
    <property type="term" value="F:4 iron, 4 sulfur cluster binding"/>
    <property type="evidence" value="ECO:0007669"/>
    <property type="project" value="UniProtKB-KW"/>
</dbReference>
<dbReference type="InterPro" id="IPR042493">
    <property type="entry name" value="XPD_DNA_FeS"/>
</dbReference>
<keyword evidence="8" id="KW-0408">Iron</keyword>
<evidence type="ECO:0000256" key="11">
    <source>
        <dbReference type="ARBA" id="ARBA00023204"/>
    </source>
</evidence>
<keyword evidence="9" id="KW-0411">Iron-sulfur</keyword>
<dbReference type="Pfam" id="PF13307">
    <property type="entry name" value="Helicase_C_2"/>
    <property type="match status" value="1"/>
</dbReference>
<dbReference type="GO" id="GO:0003677">
    <property type="term" value="F:DNA binding"/>
    <property type="evidence" value="ECO:0007669"/>
    <property type="project" value="UniProtKB-KW"/>
</dbReference>
<organism evidence="15 16">
    <name type="scientific">Proteiniborus ethanoligenes</name>
    <dbReference type="NCBI Taxonomy" id="415015"/>
    <lineage>
        <taxon>Bacteria</taxon>
        <taxon>Bacillati</taxon>
        <taxon>Bacillota</taxon>
        <taxon>Clostridia</taxon>
        <taxon>Eubacteriales</taxon>
        <taxon>Proteiniborus</taxon>
    </lineage>
</organism>
<keyword evidence="6 15" id="KW-0347">Helicase</keyword>
<dbReference type="PROSITE" id="PS51193">
    <property type="entry name" value="HELICASE_ATP_BIND_2"/>
    <property type="match status" value="1"/>
</dbReference>
<dbReference type="RefSeq" id="WP_091730083.1">
    <property type="nucleotide sequence ID" value="NZ_FNQE01000018.1"/>
</dbReference>
<evidence type="ECO:0000313" key="15">
    <source>
        <dbReference type="EMBL" id="SDZ08406.1"/>
    </source>
</evidence>
<evidence type="ECO:0000256" key="5">
    <source>
        <dbReference type="ARBA" id="ARBA00022801"/>
    </source>
</evidence>
<keyword evidence="2" id="KW-0479">Metal-binding</keyword>
<dbReference type="SMART" id="SM00491">
    <property type="entry name" value="HELICc2"/>
    <property type="match status" value="1"/>
</dbReference>
<dbReference type="Proteomes" id="UP000198625">
    <property type="component" value="Unassembled WGS sequence"/>
</dbReference>
<evidence type="ECO:0000256" key="13">
    <source>
        <dbReference type="ARBA" id="ARBA00038058"/>
    </source>
</evidence>
<keyword evidence="16" id="KW-1185">Reference proteome</keyword>
<evidence type="ECO:0000256" key="12">
    <source>
        <dbReference type="ARBA" id="ARBA00023235"/>
    </source>
</evidence>
<dbReference type="AlphaFoldDB" id="A0A1H3Q4U9"/>
<dbReference type="SUPFAM" id="SSF52540">
    <property type="entry name" value="P-loop containing nucleoside triphosphate hydrolases"/>
    <property type="match status" value="2"/>
</dbReference>
<dbReference type="InterPro" id="IPR045028">
    <property type="entry name" value="DinG/Rad3-like"/>
</dbReference>
<evidence type="ECO:0000256" key="2">
    <source>
        <dbReference type="ARBA" id="ARBA00022723"/>
    </source>
</evidence>
<keyword evidence="7" id="KW-0067">ATP-binding</keyword>
<dbReference type="EMBL" id="FNQE01000018">
    <property type="protein sequence ID" value="SDZ08406.1"/>
    <property type="molecule type" value="Genomic_DNA"/>
</dbReference>
<keyword evidence="5" id="KW-0378">Hydrolase</keyword>
<evidence type="ECO:0000256" key="9">
    <source>
        <dbReference type="ARBA" id="ARBA00023014"/>
    </source>
</evidence>
<feature type="domain" description="Helicase ATP-binding" evidence="14">
    <location>
        <begin position="184"/>
        <end position="440"/>
    </location>
</feature>
<dbReference type="Gene3D" id="3.40.50.300">
    <property type="entry name" value="P-loop containing nucleotide triphosphate hydrolases"/>
    <property type="match status" value="2"/>
</dbReference>
<proteinExistence type="inferred from homology"/>
<keyword evidence="4" id="KW-0227">DNA damage</keyword>
<evidence type="ECO:0000256" key="8">
    <source>
        <dbReference type="ARBA" id="ARBA00023004"/>
    </source>
</evidence>
<accession>A0A1H3Q4U9</accession>
<keyword evidence="12" id="KW-0413">Isomerase</keyword>
<evidence type="ECO:0000256" key="3">
    <source>
        <dbReference type="ARBA" id="ARBA00022741"/>
    </source>
</evidence>
<dbReference type="SMART" id="SM00488">
    <property type="entry name" value="DEXDc2"/>
    <property type="match status" value="1"/>
</dbReference>
<dbReference type="PANTHER" id="PTHR11472">
    <property type="entry name" value="DNA REPAIR DEAD HELICASE RAD3/XP-D SUBFAMILY MEMBER"/>
    <property type="match status" value="1"/>
</dbReference>
<protein>
    <submittedName>
        <fullName evidence="15">Rad3-related DNA helicase</fullName>
    </submittedName>
</protein>
<dbReference type="GO" id="GO:0046872">
    <property type="term" value="F:metal ion binding"/>
    <property type="evidence" value="ECO:0007669"/>
    <property type="project" value="UniProtKB-KW"/>
</dbReference>
<dbReference type="GO" id="GO:0006281">
    <property type="term" value="P:DNA repair"/>
    <property type="evidence" value="ECO:0007669"/>
    <property type="project" value="UniProtKB-KW"/>
</dbReference>